<keyword evidence="1" id="KW-0472">Membrane</keyword>
<feature type="transmembrane region" description="Helical" evidence="1">
    <location>
        <begin position="115"/>
        <end position="137"/>
    </location>
</feature>
<keyword evidence="3" id="KW-1185">Reference proteome</keyword>
<evidence type="ECO:0000313" key="2">
    <source>
        <dbReference type="EMBL" id="GHG05630.1"/>
    </source>
</evidence>
<reference evidence="3" key="1">
    <citation type="journal article" date="2019" name="Int. J. Syst. Evol. Microbiol.">
        <title>The Global Catalogue of Microorganisms (GCM) 10K type strain sequencing project: providing services to taxonomists for standard genome sequencing and annotation.</title>
        <authorList>
            <consortium name="The Broad Institute Genomics Platform"/>
            <consortium name="The Broad Institute Genome Sequencing Center for Infectious Disease"/>
            <person name="Wu L."/>
            <person name="Ma J."/>
        </authorList>
    </citation>
    <scope>NUCLEOTIDE SEQUENCE [LARGE SCALE GENOMIC DNA]</scope>
    <source>
        <strain evidence="3">CGMCC 1.18439</strain>
    </source>
</reference>
<proteinExistence type="predicted"/>
<name>A0ABQ3K9K6_9DEIO</name>
<comment type="caution">
    <text evidence="2">The sequence shown here is derived from an EMBL/GenBank/DDBJ whole genome shotgun (WGS) entry which is preliminary data.</text>
</comment>
<accession>A0ABQ3K9K6</accession>
<dbReference type="EMBL" id="BNAL01000022">
    <property type="protein sequence ID" value="GHG05630.1"/>
    <property type="molecule type" value="Genomic_DNA"/>
</dbReference>
<evidence type="ECO:0000256" key="1">
    <source>
        <dbReference type="SAM" id="Phobius"/>
    </source>
</evidence>
<feature type="transmembrane region" description="Helical" evidence="1">
    <location>
        <begin position="6"/>
        <end position="27"/>
    </location>
</feature>
<feature type="transmembrane region" description="Helical" evidence="1">
    <location>
        <begin position="81"/>
        <end position="103"/>
    </location>
</feature>
<organism evidence="2 3">
    <name type="scientific">Deinococcus piscis</name>
    <dbReference type="NCBI Taxonomy" id="394230"/>
    <lineage>
        <taxon>Bacteria</taxon>
        <taxon>Thermotogati</taxon>
        <taxon>Deinococcota</taxon>
        <taxon>Deinococci</taxon>
        <taxon>Deinococcales</taxon>
        <taxon>Deinococcaceae</taxon>
        <taxon>Deinococcus</taxon>
    </lineage>
</organism>
<dbReference type="Pfam" id="PF11026">
    <property type="entry name" value="DUF2721"/>
    <property type="match status" value="1"/>
</dbReference>
<sequence length="186" mass="20118">MIDPGLTILTAMITPAVLISGAGAILMSTTTRVGRVTDRIKHYTDRFRALVEGDHLDGTLATAEKEMIMGQLEIHSQRSRMLLRAMTGLYVAISLFVLASVLIGARELTQGTTGVLPTVVAVLGSLSLAYATLMLSVEVRLSAKATRQEMNFMLRLGERYAQLYDESYQRSAVREGGASSVPAESP</sequence>
<dbReference type="Proteomes" id="UP000632154">
    <property type="component" value="Unassembled WGS sequence"/>
</dbReference>
<evidence type="ECO:0008006" key="4">
    <source>
        <dbReference type="Google" id="ProtNLM"/>
    </source>
</evidence>
<keyword evidence="1" id="KW-0812">Transmembrane</keyword>
<protein>
    <recommendedName>
        <fullName evidence="4">DUF2721 domain-containing protein</fullName>
    </recommendedName>
</protein>
<dbReference type="RefSeq" id="WP_189643337.1">
    <property type="nucleotide sequence ID" value="NZ_BNAL01000022.1"/>
</dbReference>
<gene>
    <name evidence="2" type="ORF">GCM10017783_17720</name>
</gene>
<dbReference type="InterPro" id="IPR021279">
    <property type="entry name" value="DUF2721"/>
</dbReference>
<evidence type="ECO:0000313" key="3">
    <source>
        <dbReference type="Proteomes" id="UP000632154"/>
    </source>
</evidence>
<keyword evidence="1" id="KW-1133">Transmembrane helix</keyword>